<gene>
    <name evidence="1" type="ORF">CGOC_LOCUS12935</name>
</gene>
<name>A0A3P7NZL6_CYLGO</name>
<reference evidence="1 2" key="1">
    <citation type="submission" date="2018-11" db="EMBL/GenBank/DDBJ databases">
        <authorList>
            <consortium name="Pathogen Informatics"/>
        </authorList>
    </citation>
    <scope>NUCLEOTIDE SEQUENCE [LARGE SCALE GENOMIC DNA]</scope>
</reference>
<keyword evidence="2" id="KW-1185">Reference proteome</keyword>
<protein>
    <submittedName>
        <fullName evidence="1">Uncharacterized protein</fullName>
    </submittedName>
</protein>
<dbReference type="Proteomes" id="UP000271889">
    <property type="component" value="Unassembled WGS sequence"/>
</dbReference>
<dbReference type="EMBL" id="UYRV01127001">
    <property type="protein sequence ID" value="VDN35481.1"/>
    <property type="molecule type" value="Genomic_DNA"/>
</dbReference>
<proteinExistence type="predicted"/>
<evidence type="ECO:0000313" key="1">
    <source>
        <dbReference type="EMBL" id="VDN35481.1"/>
    </source>
</evidence>
<organism evidence="1 2">
    <name type="scientific">Cylicostephanus goldi</name>
    <name type="common">Nematode worm</name>
    <dbReference type="NCBI Taxonomy" id="71465"/>
    <lineage>
        <taxon>Eukaryota</taxon>
        <taxon>Metazoa</taxon>
        <taxon>Ecdysozoa</taxon>
        <taxon>Nematoda</taxon>
        <taxon>Chromadorea</taxon>
        <taxon>Rhabditida</taxon>
        <taxon>Rhabditina</taxon>
        <taxon>Rhabditomorpha</taxon>
        <taxon>Strongyloidea</taxon>
        <taxon>Strongylidae</taxon>
        <taxon>Cylicostephanus</taxon>
    </lineage>
</organism>
<evidence type="ECO:0000313" key="2">
    <source>
        <dbReference type="Proteomes" id="UP000271889"/>
    </source>
</evidence>
<dbReference type="AlphaFoldDB" id="A0A3P7NZL6"/>
<sequence length="209" mass="23332">MEELLDHMDHTLALHSGVTVDQEGKTQTSIDFLTVNGLHFKAVTGERGRCHLMVSPSAIPVPPVTVDRYGNMTSVERAFVPSSLYTELLERKIIAKEDSEKTVDMLDAKLNSEAGLPATPTEDDCPVFLQPLQRMTVRYARIPRQIMVSFVCMVFTFYRVVIKLSYSLADMDFAQTCFDGLSRELLAKVSVSEVCTENTTYNLSSNPKA</sequence>
<dbReference type="OrthoDB" id="5859553at2759"/>
<accession>A0A3P7NZL6</accession>